<reference evidence="3" key="1">
    <citation type="journal article" date="2015" name="PLoS Genet.">
        <title>The dynamic genome and transcriptome of the human fungal pathogen Blastomyces and close relative Emmonsia.</title>
        <authorList>
            <person name="Munoz J.F."/>
            <person name="Gauthier G.M."/>
            <person name="Desjardins C.A."/>
            <person name="Gallo J.E."/>
            <person name="Holder J."/>
            <person name="Sullivan T.D."/>
            <person name="Marty A.J."/>
            <person name="Carmen J.C."/>
            <person name="Chen Z."/>
            <person name="Ding L."/>
            <person name="Gujja S."/>
            <person name="Magrini V."/>
            <person name="Misas E."/>
            <person name="Mitreva M."/>
            <person name="Priest M."/>
            <person name="Saif S."/>
            <person name="Whiston E.A."/>
            <person name="Young S."/>
            <person name="Zeng Q."/>
            <person name="Goldman W.E."/>
            <person name="Mardis E.R."/>
            <person name="Taylor J.W."/>
            <person name="McEwen J.G."/>
            <person name="Clay O.K."/>
            <person name="Klein B.S."/>
            <person name="Cuomo C.A."/>
        </authorList>
    </citation>
    <scope>NUCLEOTIDE SEQUENCE [LARGE SCALE GENOMIC DNA]</scope>
    <source>
        <strain evidence="3">UAMH 139</strain>
    </source>
</reference>
<feature type="region of interest" description="Disordered" evidence="1">
    <location>
        <begin position="1"/>
        <end position="111"/>
    </location>
</feature>
<dbReference type="OrthoDB" id="4205821at2759"/>
<dbReference type="Pfam" id="PF08555">
    <property type="entry name" value="FAM32A"/>
    <property type="match status" value="1"/>
</dbReference>
<dbReference type="PANTHER" id="PTHR13282:SF6">
    <property type="entry name" value="PROTEIN FAM32A"/>
    <property type="match status" value="1"/>
</dbReference>
<accession>A0A0H1BQN6</accession>
<dbReference type="GO" id="GO:0005730">
    <property type="term" value="C:nucleolus"/>
    <property type="evidence" value="ECO:0007669"/>
    <property type="project" value="TreeGrafter"/>
</dbReference>
<name>A0A0H1BQN6_9EURO</name>
<keyword evidence="3" id="KW-1185">Reference proteome</keyword>
<dbReference type="PANTHER" id="PTHR13282">
    <property type="entry name" value="PROTEIN FAM32A"/>
    <property type="match status" value="1"/>
</dbReference>
<gene>
    <name evidence="2" type="ORF">EMPG_11665</name>
</gene>
<feature type="compositionally biased region" description="Basic and acidic residues" evidence="1">
    <location>
        <begin position="102"/>
        <end position="111"/>
    </location>
</feature>
<evidence type="ECO:0000313" key="2">
    <source>
        <dbReference type="EMBL" id="KLJ13413.1"/>
    </source>
</evidence>
<dbReference type="STRING" id="2060906.A0A0H1BQN6"/>
<feature type="compositionally biased region" description="Gly residues" evidence="1">
    <location>
        <begin position="66"/>
        <end position="75"/>
    </location>
</feature>
<proteinExistence type="predicted"/>
<feature type="compositionally biased region" description="Basic residues" evidence="1">
    <location>
        <begin position="27"/>
        <end position="36"/>
    </location>
</feature>
<evidence type="ECO:0000313" key="3">
    <source>
        <dbReference type="Proteomes" id="UP000053573"/>
    </source>
</evidence>
<dbReference type="InterPro" id="IPR013865">
    <property type="entry name" value="FAM32A"/>
</dbReference>
<dbReference type="Proteomes" id="UP000053573">
    <property type="component" value="Unassembled WGS sequence"/>
</dbReference>
<feature type="compositionally biased region" description="Low complexity" evidence="1">
    <location>
        <begin position="80"/>
        <end position="100"/>
    </location>
</feature>
<dbReference type="AlphaFoldDB" id="A0A0H1BQN6"/>
<dbReference type="EMBL" id="LDEV01000360">
    <property type="protein sequence ID" value="KLJ13413.1"/>
    <property type="molecule type" value="Genomic_DNA"/>
</dbReference>
<sequence>MAPASEYVSGGGKLKIKGAPVLEGRVGKKGKKKRKKEREGGGGGNEEVRMKSVEGEGEGARTPVGAGSGVDGSGGRSRSRSGSRSQSRGVSEGVERVVVGKTEAERRYEEARRKRLDERLKREGVKTHKERVEELNKYLSNLSEHHDMYVRSLSIPFSGEPSPHQCHHLAPVPLTVVLWQSRTDMLCIYA</sequence>
<protein>
    <recommendedName>
        <fullName evidence="4">DUF1754-domain-containing protein</fullName>
    </recommendedName>
</protein>
<evidence type="ECO:0008006" key="4">
    <source>
        <dbReference type="Google" id="ProtNLM"/>
    </source>
</evidence>
<evidence type="ECO:0000256" key="1">
    <source>
        <dbReference type="SAM" id="MobiDB-lite"/>
    </source>
</evidence>
<comment type="caution">
    <text evidence="2">The sequence shown here is derived from an EMBL/GenBank/DDBJ whole genome shotgun (WGS) entry which is preliminary data.</text>
</comment>
<organism evidence="2 3">
    <name type="scientific">Blastomyces silverae</name>
    <dbReference type="NCBI Taxonomy" id="2060906"/>
    <lineage>
        <taxon>Eukaryota</taxon>
        <taxon>Fungi</taxon>
        <taxon>Dikarya</taxon>
        <taxon>Ascomycota</taxon>
        <taxon>Pezizomycotina</taxon>
        <taxon>Eurotiomycetes</taxon>
        <taxon>Eurotiomycetidae</taxon>
        <taxon>Onygenales</taxon>
        <taxon>Ajellomycetaceae</taxon>
        <taxon>Blastomyces</taxon>
    </lineage>
</organism>